<comment type="subunit">
    <text evidence="2 10">Homodimer.</text>
</comment>
<evidence type="ECO:0000256" key="7">
    <source>
        <dbReference type="ARBA" id="ARBA00023080"/>
    </source>
</evidence>
<dbReference type="Proteomes" id="UP000245647">
    <property type="component" value="Unassembled WGS sequence"/>
</dbReference>
<reference evidence="12 13" key="1">
    <citation type="submission" date="2018-04" db="EMBL/GenBank/DDBJ databases">
        <title>Pedobacter chongqingensis sp. nov., isolated from a rottenly hemp rope.</title>
        <authorList>
            <person name="Cai Y."/>
        </authorList>
    </citation>
    <scope>NUCLEOTIDE SEQUENCE [LARGE SCALE GENOMIC DNA]</scope>
    <source>
        <strain evidence="12 13">FJ4-8</strain>
    </source>
</reference>
<dbReference type="HAMAP" id="MF_01405">
    <property type="entry name" value="Non_canon_purine_NTPase"/>
    <property type="match status" value="1"/>
</dbReference>
<organism evidence="12 13">
    <name type="scientific">Pararcticibacter amylolyticus</name>
    <dbReference type="NCBI Taxonomy" id="2173175"/>
    <lineage>
        <taxon>Bacteria</taxon>
        <taxon>Pseudomonadati</taxon>
        <taxon>Bacteroidota</taxon>
        <taxon>Sphingobacteriia</taxon>
        <taxon>Sphingobacteriales</taxon>
        <taxon>Sphingobacteriaceae</taxon>
        <taxon>Pararcticibacter</taxon>
    </lineage>
</organism>
<feature type="binding site" evidence="10">
    <location>
        <position position="171"/>
    </location>
    <ligand>
        <name>substrate</name>
    </ligand>
</feature>
<keyword evidence="3 10" id="KW-0479">Metal-binding</keyword>
<feature type="binding site" evidence="10">
    <location>
        <begin position="148"/>
        <end position="151"/>
    </location>
    <ligand>
        <name>substrate</name>
    </ligand>
</feature>
<dbReference type="Gene3D" id="3.90.950.10">
    <property type="match status" value="1"/>
</dbReference>
<dbReference type="FunFam" id="3.90.950.10:FF:000001">
    <property type="entry name" value="dITP/XTP pyrophosphatase"/>
    <property type="match status" value="1"/>
</dbReference>
<dbReference type="CDD" id="cd00515">
    <property type="entry name" value="HAM1"/>
    <property type="match status" value="1"/>
</dbReference>
<dbReference type="InterPro" id="IPR020922">
    <property type="entry name" value="dITP/XTP_pyrophosphatase"/>
</dbReference>
<gene>
    <name evidence="12" type="ORF">DDR33_16945</name>
</gene>
<keyword evidence="4 10" id="KW-0547">Nucleotide-binding</keyword>
<dbReference type="GO" id="GO:0009117">
    <property type="term" value="P:nucleotide metabolic process"/>
    <property type="evidence" value="ECO:0007669"/>
    <property type="project" value="UniProtKB-KW"/>
</dbReference>
<dbReference type="Pfam" id="PF01725">
    <property type="entry name" value="Ham1p_like"/>
    <property type="match status" value="1"/>
</dbReference>
<evidence type="ECO:0000256" key="6">
    <source>
        <dbReference type="ARBA" id="ARBA00022842"/>
    </source>
</evidence>
<feature type="active site" description="Proton acceptor" evidence="10">
    <location>
        <position position="69"/>
    </location>
</feature>
<comment type="catalytic activity">
    <reaction evidence="9 10">
        <text>XTP + H2O = XMP + diphosphate + H(+)</text>
        <dbReference type="Rhea" id="RHEA:28610"/>
        <dbReference type="ChEBI" id="CHEBI:15377"/>
        <dbReference type="ChEBI" id="CHEBI:15378"/>
        <dbReference type="ChEBI" id="CHEBI:33019"/>
        <dbReference type="ChEBI" id="CHEBI:57464"/>
        <dbReference type="ChEBI" id="CHEBI:61314"/>
        <dbReference type="EC" id="3.6.1.66"/>
    </reaction>
</comment>
<comment type="catalytic activity">
    <reaction evidence="10">
        <text>ITP + H2O = IMP + diphosphate + H(+)</text>
        <dbReference type="Rhea" id="RHEA:29399"/>
        <dbReference type="ChEBI" id="CHEBI:15377"/>
        <dbReference type="ChEBI" id="CHEBI:15378"/>
        <dbReference type="ChEBI" id="CHEBI:33019"/>
        <dbReference type="ChEBI" id="CHEBI:58053"/>
        <dbReference type="ChEBI" id="CHEBI:61402"/>
        <dbReference type="EC" id="3.6.1.66"/>
    </reaction>
</comment>
<feature type="binding site" evidence="10">
    <location>
        <position position="70"/>
    </location>
    <ligand>
        <name>substrate</name>
    </ligand>
</feature>
<keyword evidence="7 10" id="KW-0546">Nucleotide metabolism</keyword>
<evidence type="ECO:0000256" key="5">
    <source>
        <dbReference type="ARBA" id="ARBA00022801"/>
    </source>
</evidence>
<evidence type="ECO:0000256" key="8">
    <source>
        <dbReference type="ARBA" id="ARBA00051875"/>
    </source>
</evidence>
<dbReference type="OrthoDB" id="9807456at2"/>
<dbReference type="GO" id="GO:0035870">
    <property type="term" value="F:dITP diphosphatase activity"/>
    <property type="evidence" value="ECO:0007669"/>
    <property type="project" value="UniProtKB-UniRule"/>
</dbReference>
<dbReference type="EMBL" id="QEAS01000014">
    <property type="protein sequence ID" value="PWG79517.1"/>
    <property type="molecule type" value="Genomic_DNA"/>
</dbReference>
<dbReference type="SUPFAM" id="SSF52972">
    <property type="entry name" value="ITPase-like"/>
    <property type="match status" value="1"/>
</dbReference>
<protein>
    <recommendedName>
        <fullName evidence="10">dITP/XTP pyrophosphatase</fullName>
        <ecNumber evidence="10">3.6.1.66</ecNumber>
    </recommendedName>
    <alternativeName>
        <fullName evidence="10">Non-canonical purine NTP pyrophosphatase</fullName>
    </alternativeName>
    <alternativeName>
        <fullName evidence="10">Non-standard purine NTP pyrophosphatase</fullName>
    </alternativeName>
    <alternativeName>
        <fullName evidence="10">Nucleoside-triphosphate diphosphatase</fullName>
    </alternativeName>
    <alternativeName>
        <fullName evidence="10">Nucleoside-triphosphate pyrophosphatase</fullName>
        <shortName evidence="10">NTPase</shortName>
    </alternativeName>
</protein>
<evidence type="ECO:0000256" key="10">
    <source>
        <dbReference type="HAMAP-Rule" id="MF_01405"/>
    </source>
</evidence>
<comment type="cofactor">
    <cofactor evidence="10">
        <name>Mg(2+)</name>
        <dbReference type="ChEBI" id="CHEBI:18420"/>
    </cofactor>
    <text evidence="10">Binds 1 Mg(2+) ion per subunit.</text>
</comment>
<accession>A0A2U2PDP6</accession>
<keyword evidence="13" id="KW-1185">Reference proteome</keyword>
<name>A0A2U2PDP6_9SPHI</name>
<feature type="binding site" evidence="10">
    <location>
        <begin position="176"/>
        <end position="177"/>
    </location>
    <ligand>
        <name>substrate</name>
    </ligand>
</feature>
<sequence length="192" mass="21618">MPYLVFATNNQHKLEEVQALTGEKFRIKTLQEIGCHDDIPETGVTFQENASQKSRYLYERFHVDCFADDSGLEVDALNGEPGVYSARYSGTRDSERNLQLVLENMKGVPNRKARFRCVISLIFKGAEYFFEGTVEGTITEEMTGASGFGYDPIFTPDGYTATFAEMSQEDKNAISHRGKAITQLVEFLKKQA</sequence>
<feature type="binding site" evidence="10">
    <location>
        <begin position="8"/>
        <end position="13"/>
    </location>
    <ligand>
        <name>substrate</name>
    </ligand>
</feature>
<evidence type="ECO:0000313" key="13">
    <source>
        <dbReference type="Proteomes" id="UP000245647"/>
    </source>
</evidence>
<dbReference type="InterPro" id="IPR029001">
    <property type="entry name" value="ITPase-like_fam"/>
</dbReference>
<keyword evidence="6 10" id="KW-0460">Magnesium</keyword>
<evidence type="ECO:0000313" key="12">
    <source>
        <dbReference type="EMBL" id="PWG79517.1"/>
    </source>
</evidence>
<evidence type="ECO:0000256" key="2">
    <source>
        <dbReference type="ARBA" id="ARBA00011738"/>
    </source>
</evidence>
<dbReference type="EC" id="3.6.1.66" evidence="10"/>
<dbReference type="GO" id="GO:0005829">
    <property type="term" value="C:cytosol"/>
    <property type="evidence" value="ECO:0007669"/>
    <property type="project" value="TreeGrafter"/>
</dbReference>
<feature type="binding site" evidence="10">
    <location>
        <position position="69"/>
    </location>
    <ligand>
        <name>Mg(2+)</name>
        <dbReference type="ChEBI" id="CHEBI:18420"/>
    </ligand>
</feature>
<comment type="caution">
    <text evidence="12">The sequence shown here is derived from an EMBL/GenBank/DDBJ whole genome shotgun (WGS) entry which is preliminary data.</text>
</comment>
<comment type="function">
    <text evidence="10">Pyrophosphatase that catalyzes the hydrolysis of nucleoside triphosphates to their monophosphate derivatives, with a high preference for the non-canonical purine nucleotides XTP (xanthosine triphosphate), dITP (deoxyinosine triphosphate) and ITP. Seems to function as a house-cleaning enzyme that removes non-canonical purine nucleotides from the nucleotide pool, thus preventing their incorporation into DNA/RNA and avoiding chromosomal lesions.</text>
</comment>
<dbReference type="PANTHER" id="PTHR11067">
    <property type="entry name" value="INOSINE TRIPHOSPHATE PYROPHOSPHATASE/HAM1 PROTEIN"/>
    <property type="match status" value="1"/>
</dbReference>
<dbReference type="GO" id="GO:0009146">
    <property type="term" value="P:purine nucleoside triphosphate catabolic process"/>
    <property type="evidence" value="ECO:0007669"/>
    <property type="project" value="UniProtKB-UniRule"/>
</dbReference>
<dbReference type="GO" id="GO:0046872">
    <property type="term" value="F:metal ion binding"/>
    <property type="evidence" value="ECO:0007669"/>
    <property type="project" value="UniProtKB-KW"/>
</dbReference>
<comment type="catalytic activity">
    <reaction evidence="8 10">
        <text>dITP + H2O = dIMP + diphosphate + H(+)</text>
        <dbReference type="Rhea" id="RHEA:28342"/>
        <dbReference type="ChEBI" id="CHEBI:15377"/>
        <dbReference type="ChEBI" id="CHEBI:15378"/>
        <dbReference type="ChEBI" id="CHEBI:33019"/>
        <dbReference type="ChEBI" id="CHEBI:61194"/>
        <dbReference type="ChEBI" id="CHEBI:61382"/>
        <dbReference type="EC" id="3.6.1.66"/>
    </reaction>
</comment>
<comment type="similarity">
    <text evidence="1 10 11">Belongs to the HAM1 NTPase family.</text>
</comment>
<evidence type="ECO:0000256" key="9">
    <source>
        <dbReference type="ARBA" id="ARBA00052017"/>
    </source>
</evidence>
<evidence type="ECO:0000256" key="4">
    <source>
        <dbReference type="ARBA" id="ARBA00022741"/>
    </source>
</evidence>
<dbReference type="GO" id="GO:0036222">
    <property type="term" value="F:XTP diphosphatase activity"/>
    <property type="evidence" value="ECO:0007669"/>
    <property type="project" value="UniProtKB-UniRule"/>
</dbReference>
<dbReference type="GO" id="GO:0000166">
    <property type="term" value="F:nucleotide binding"/>
    <property type="evidence" value="ECO:0007669"/>
    <property type="project" value="UniProtKB-KW"/>
</dbReference>
<keyword evidence="5 10" id="KW-0378">Hydrolase</keyword>
<proteinExistence type="inferred from homology"/>
<dbReference type="GO" id="GO:0017111">
    <property type="term" value="F:ribonucleoside triphosphate phosphatase activity"/>
    <property type="evidence" value="ECO:0007669"/>
    <property type="project" value="InterPro"/>
</dbReference>
<dbReference type="AlphaFoldDB" id="A0A2U2PDP6"/>
<evidence type="ECO:0000256" key="11">
    <source>
        <dbReference type="RuleBase" id="RU003781"/>
    </source>
</evidence>
<dbReference type="NCBIfam" id="NF011398">
    <property type="entry name" value="PRK14823.1"/>
    <property type="match status" value="1"/>
</dbReference>
<dbReference type="PANTHER" id="PTHR11067:SF9">
    <property type="entry name" value="INOSINE TRIPHOSPHATE PYROPHOSPHATASE"/>
    <property type="match status" value="1"/>
</dbReference>
<dbReference type="InterPro" id="IPR002637">
    <property type="entry name" value="RdgB/HAM1"/>
</dbReference>
<dbReference type="GO" id="GO:0036220">
    <property type="term" value="F:ITP diphosphatase activity"/>
    <property type="evidence" value="ECO:0007669"/>
    <property type="project" value="UniProtKB-UniRule"/>
</dbReference>
<evidence type="ECO:0000256" key="3">
    <source>
        <dbReference type="ARBA" id="ARBA00022723"/>
    </source>
</evidence>
<evidence type="ECO:0000256" key="1">
    <source>
        <dbReference type="ARBA" id="ARBA00008023"/>
    </source>
</evidence>
<dbReference type="NCBIfam" id="TIGR00042">
    <property type="entry name" value="RdgB/HAM1 family non-canonical purine NTP pyrophosphatase"/>
    <property type="match status" value="1"/>
</dbReference>
<comment type="caution">
    <text evidence="10">Lacks conserved residue(s) required for the propagation of feature annotation.</text>
</comment>